<dbReference type="PANTHER" id="PTHR47966:SF51">
    <property type="entry name" value="BETA-SITE APP-CLEAVING ENZYME, ISOFORM A-RELATED"/>
    <property type="match status" value="1"/>
</dbReference>
<protein>
    <recommendedName>
        <fullName evidence="5">Peptidase A1 domain-containing protein</fullName>
    </recommendedName>
</protein>
<dbReference type="PROSITE" id="PS51767">
    <property type="entry name" value="PEPTIDASE_A1"/>
    <property type="match status" value="1"/>
</dbReference>
<organism evidence="6 7">
    <name type="scientific">Rhodofomes roseus</name>
    <dbReference type="NCBI Taxonomy" id="34475"/>
    <lineage>
        <taxon>Eukaryota</taxon>
        <taxon>Fungi</taxon>
        <taxon>Dikarya</taxon>
        <taxon>Basidiomycota</taxon>
        <taxon>Agaricomycotina</taxon>
        <taxon>Agaricomycetes</taxon>
        <taxon>Polyporales</taxon>
        <taxon>Rhodofomes</taxon>
    </lineage>
</organism>
<feature type="domain" description="Peptidase A1" evidence="5">
    <location>
        <begin position="52"/>
        <end position="379"/>
    </location>
</feature>
<evidence type="ECO:0000259" key="5">
    <source>
        <dbReference type="PROSITE" id="PS51767"/>
    </source>
</evidence>
<dbReference type="InterPro" id="IPR001461">
    <property type="entry name" value="Aspartic_peptidase_A1"/>
</dbReference>
<dbReference type="InterPro" id="IPR021109">
    <property type="entry name" value="Peptidase_aspartic_dom_sf"/>
</dbReference>
<dbReference type="Proteomes" id="UP000298390">
    <property type="component" value="Unassembled WGS sequence"/>
</dbReference>
<evidence type="ECO:0000313" key="7">
    <source>
        <dbReference type="Proteomes" id="UP000298390"/>
    </source>
</evidence>
<keyword evidence="3" id="KW-0812">Transmembrane</keyword>
<gene>
    <name evidence="6" type="ORF">EVJ58_g2322</name>
</gene>
<dbReference type="InterPro" id="IPR033121">
    <property type="entry name" value="PEPTIDASE_A1"/>
</dbReference>
<dbReference type="AlphaFoldDB" id="A0A4Y9YR88"/>
<evidence type="ECO:0000313" key="6">
    <source>
        <dbReference type="EMBL" id="TFY64895.1"/>
    </source>
</evidence>
<dbReference type="Gene3D" id="2.40.70.10">
    <property type="entry name" value="Acid Proteases"/>
    <property type="match status" value="2"/>
</dbReference>
<feature type="transmembrane region" description="Helical" evidence="3">
    <location>
        <begin position="490"/>
        <end position="512"/>
    </location>
</feature>
<dbReference type="PANTHER" id="PTHR47966">
    <property type="entry name" value="BETA-SITE APP-CLEAVING ENZYME, ISOFORM A-RELATED"/>
    <property type="match status" value="1"/>
</dbReference>
<dbReference type="CDD" id="cd05471">
    <property type="entry name" value="pepsin_like"/>
    <property type="match status" value="1"/>
</dbReference>
<dbReference type="EMBL" id="SEKV01000084">
    <property type="protein sequence ID" value="TFY64895.1"/>
    <property type="molecule type" value="Genomic_DNA"/>
</dbReference>
<dbReference type="InterPro" id="IPR034164">
    <property type="entry name" value="Pepsin-like_dom"/>
</dbReference>
<feature type="chain" id="PRO_5021390836" description="Peptidase A1 domain-containing protein" evidence="4">
    <location>
        <begin position="18"/>
        <end position="557"/>
    </location>
</feature>
<sequence length="557" mass="59573">MTLLPLSLLALIGSSYGLSIPFERRSTTARSTTVSVNSNYNGNLGFSNGAGFLYTATIYVQGQPFQVQIDSGRHRNNRFHKLRVWPQLDWMHHDTQTAFDRDGSSATGPIVLANVSFGEFTVGGQAFINAPGSNATTPGFDSGLLGVGPPGASSVFDQLINTTYDGFPFLVNVFAQDPDEPNFMTFFLSRSDAGITQGGVMSIGELIADYVSVLEQPKLPVVSATSWEAFMDGVYVNGKFFTGHSESAFGITAEPGKDQTTIILDTGTSLATAPRYYVDAMYKDVPGSKFNKSIGYYTLPCDTRLNVSMAFGSSKYPMDPIDLTTIQVNSDGSFFCVGTFAPTPDDAGVGGYGSNFTGNGDELPYMQILSITDHDKAWAKFDYANAQRLIQSEYETFAEMYNITATYEAAPQTTTFSLVAPTSGWQTASAVKTHVHSSGGSSATAAPKSSSSSGSSDDKLGSDLAANLDTSSSVSSSGSDDWSALLRNSYIVIGLLGGAILLLLGVLIKLWVGNRNNKYSPVGSTIPPAAFQRLYEPEKDEAFTTPYDDLARPTGSH</sequence>
<feature type="signal peptide" evidence="4">
    <location>
        <begin position="1"/>
        <end position="17"/>
    </location>
</feature>
<evidence type="ECO:0000256" key="1">
    <source>
        <dbReference type="ARBA" id="ARBA00007447"/>
    </source>
</evidence>
<keyword evidence="4" id="KW-0732">Signal</keyword>
<feature type="region of interest" description="Disordered" evidence="2">
    <location>
        <begin position="436"/>
        <end position="462"/>
    </location>
</feature>
<reference evidence="6 7" key="1">
    <citation type="submission" date="2019-01" db="EMBL/GenBank/DDBJ databases">
        <title>Genome sequencing of the rare red list fungi Fomitopsis rosea.</title>
        <authorList>
            <person name="Buettner E."/>
            <person name="Kellner H."/>
        </authorList>
    </citation>
    <scope>NUCLEOTIDE SEQUENCE [LARGE SCALE GENOMIC DNA]</scope>
    <source>
        <strain evidence="6 7">DSM 105464</strain>
    </source>
</reference>
<accession>A0A4Y9YR88</accession>
<proteinExistence type="inferred from homology"/>
<comment type="caution">
    <text evidence="6">The sequence shown here is derived from an EMBL/GenBank/DDBJ whole genome shotgun (WGS) entry which is preliminary data.</text>
</comment>
<dbReference type="SUPFAM" id="SSF50630">
    <property type="entry name" value="Acid proteases"/>
    <property type="match status" value="1"/>
</dbReference>
<evidence type="ECO:0000256" key="4">
    <source>
        <dbReference type="SAM" id="SignalP"/>
    </source>
</evidence>
<dbReference type="GO" id="GO:0006508">
    <property type="term" value="P:proteolysis"/>
    <property type="evidence" value="ECO:0007669"/>
    <property type="project" value="InterPro"/>
</dbReference>
<dbReference type="Pfam" id="PF00026">
    <property type="entry name" value="Asp"/>
    <property type="match status" value="1"/>
</dbReference>
<evidence type="ECO:0000256" key="3">
    <source>
        <dbReference type="SAM" id="Phobius"/>
    </source>
</evidence>
<keyword evidence="3" id="KW-1133">Transmembrane helix</keyword>
<keyword evidence="3" id="KW-0472">Membrane</keyword>
<name>A0A4Y9YR88_9APHY</name>
<comment type="similarity">
    <text evidence="1">Belongs to the peptidase A1 family.</text>
</comment>
<dbReference type="STRING" id="34475.A0A4Y9YR88"/>
<evidence type="ECO:0000256" key="2">
    <source>
        <dbReference type="SAM" id="MobiDB-lite"/>
    </source>
</evidence>
<feature type="compositionally biased region" description="Low complexity" evidence="2">
    <location>
        <begin position="437"/>
        <end position="455"/>
    </location>
</feature>
<dbReference type="GO" id="GO:0004190">
    <property type="term" value="F:aspartic-type endopeptidase activity"/>
    <property type="evidence" value="ECO:0007669"/>
    <property type="project" value="InterPro"/>
</dbReference>